<comment type="caution">
    <text evidence="8">The sequence shown here is derived from an EMBL/GenBank/DDBJ whole genome shotgun (WGS) entry which is preliminary data.</text>
</comment>
<evidence type="ECO:0000259" key="6">
    <source>
        <dbReference type="PROSITE" id="PS50055"/>
    </source>
</evidence>
<dbReference type="PROSITE" id="PS50055">
    <property type="entry name" value="TYR_PHOSPHATASE_PTP"/>
    <property type="match status" value="1"/>
</dbReference>
<comment type="similarity">
    <text evidence="4">Belongs to the protein-tyrosine phosphatase family. Non-receptor class 4 subfamily.</text>
</comment>
<dbReference type="InterPro" id="IPR029021">
    <property type="entry name" value="Prot-tyrosine_phosphatase-like"/>
</dbReference>
<dbReference type="InterPro" id="IPR003595">
    <property type="entry name" value="Tyr_Pase_cat"/>
</dbReference>
<dbReference type="PROSITE" id="PS00383">
    <property type="entry name" value="TYR_PHOSPHATASE_1"/>
    <property type="match status" value="1"/>
</dbReference>
<protein>
    <recommendedName>
        <fullName evidence="1">protein-tyrosine-phosphatase</fullName>
        <ecNumber evidence="1">3.1.3.48</ecNumber>
    </recommendedName>
</protein>
<dbReference type="AlphaFoldDB" id="A0A4U8UZB5"/>
<dbReference type="SUPFAM" id="SSF52799">
    <property type="entry name" value="(Phosphotyrosine protein) phosphatases II"/>
    <property type="match status" value="1"/>
</dbReference>
<dbReference type="Proteomes" id="UP000298663">
    <property type="component" value="Chromosome X"/>
</dbReference>
<dbReference type="PROSITE" id="PS50056">
    <property type="entry name" value="TYR_PHOSPHATASE_2"/>
    <property type="match status" value="1"/>
</dbReference>
<evidence type="ECO:0000256" key="5">
    <source>
        <dbReference type="SAM" id="MobiDB-lite"/>
    </source>
</evidence>
<dbReference type="InterPro" id="IPR047170">
    <property type="entry name" value="PTN12/18/22"/>
</dbReference>
<gene>
    <name evidence="8" type="ORF">L596_005050</name>
</gene>
<organism evidence="8 9">
    <name type="scientific">Steinernema carpocapsae</name>
    <name type="common">Entomopathogenic nematode</name>
    <dbReference type="NCBI Taxonomy" id="34508"/>
    <lineage>
        <taxon>Eukaryota</taxon>
        <taxon>Metazoa</taxon>
        <taxon>Ecdysozoa</taxon>
        <taxon>Nematoda</taxon>
        <taxon>Chromadorea</taxon>
        <taxon>Rhabditida</taxon>
        <taxon>Tylenchina</taxon>
        <taxon>Panagrolaimomorpha</taxon>
        <taxon>Strongyloidoidea</taxon>
        <taxon>Steinernematidae</taxon>
        <taxon>Steinernema</taxon>
    </lineage>
</organism>
<feature type="compositionally biased region" description="Polar residues" evidence="5">
    <location>
        <begin position="462"/>
        <end position="471"/>
    </location>
</feature>
<dbReference type="Gene3D" id="3.90.190.10">
    <property type="entry name" value="Protein tyrosine phosphatase superfamily"/>
    <property type="match status" value="1"/>
</dbReference>
<evidence type="ECO:0000259" key="7">
    <source>
        <dbReference type="PROSITE" id="PS50056"/>
    </source>
</evidence>
<keyword evidence="9" id="KW-1185">Reference proteome</keyword>
<dbReference type="PANTHER" id="PTHR45983">
    <property type="entry name" value="TYROSINE PHOSPHATSE N18, PUTATIVE-RELATED"/>
    <property type="match status" value="1"/>
</dbReference>
<dbReference type="InterPro" id="IPR000242">
    <property type="entry name" value="PTP_cat"/>
</dbReference>
<keyword evidence="2" id="KW-0378">Hydrolase</keyword>
<name>A0A4U8UZB5_STECR</name>
<keyword evidence="3" id="KW-0904">Protein phosphatase</keyword>
<evidence type="ECO:0000256" key="2">
    <source>
        <dbReference type="ARBA" id="ARBA00022801"/>
    </source>
</evidence>
<proteinExistence type="inferred from homology"/>
<dbReference type="Pfam" id="PF00102">
    <property type="entry name" value="Y_phosphatase"/>
    <property type="match status" value="1"/>
</dbReference>
<dbReference type="PRINTS" id="PR00700">
    <property type="entry name" value="PRTYPHPHTASE"/>
</dbReference>
<evidence type="ECO:0000313" key="8">
    <source>
        <dbReference type="EMBL" id="TMS38289.1"/>
    </source>
</evidence>
<dbReference type="PANTHER" id="PTHR45983:SF2">
    <property type="entry name" value="PROTEIN-TYROSINE-PHOSPHATASE"/>
    <property type="match status" value="1"/>
</dbReference>
<accession>A0A4U8UZB5</accession>
<evidence type="ECO:0000313" key="9">
    <source>
        <dbReference type="Proteomes" id="UP000298663"/>
    </source>
</evidence>
<sequence length="479" mass="53719">MCSVNPTTSNARVKQSSLTLAKKKLPVLFHFIKRNLSIKTYEPKPPSIDMEEVLKEFVEKESKLDATMIASEFNAIRIEQESWRQPGSPYTCFTGRKISHIVRNRYRDILPYDTNRVKLRPEPEDAILEEDEEDGYINASHVVIPNTKYRYIAAQAPLMSTLNDWWKMIFQNDIHLIVMLCKLVEKGMPKCQRYYPPAVNAPEEYGGFHVEVVKEDTFHEYVSRVLRVRHPETGEEREITQLHYSEWPDHGCPDGEKQVLEMIELMCKIHGANPSTILIHCSAGCGRTGTIIAINTIREQILAKSIKHLNLYELVIELRKTRLSMVQTSDQYHFLHKCVVFYCKRYLDEAAANGTNGTDHELVAVELAGNEDENGNAKNDEENGTPIAEEAKEDPQPTEPTPAANPDGAVESLEKAAGPESDGDASSQCSTKSLSEASSQSSSPISIEANADLQPLKKENGVSASVETNDSAECVIVKL</sequence>
<dbReference type="InterPro" id="IPR016130">
    <property type="entry name" value="Tyr_Pase_AS"/>
</dbReference>
<evidence type="ECO:0000256" key="1">
    <source>
        <dbReference type="ARBA" id="ARBA00013064"/>
    </source>
</evidence>
<reference evidence="8 9" key="1">
    <citation type="journal article" date="2015" name="Genome Biol.">
        <title>Comparative genomics of Steinernema reveals deeply conserved gene regulatory networks.</title>
        <authorList>
            <person name="Dillman A.R."/>
            <person name="Macchietto M."/>
            <person name="Porter C.F."/>
            <person name="Rogers A."/>
            <person name="Williams B."/>
            <person name="Antoshechkin I."/>
            <person name="Lee M.M."/>
            <person name="Goodwin Z."/>
            <person name="Lu X."/>
            <person name="Lewis E.E."/>
            <person name="Goodrich-Blair H."/>
            <person name="Stock S.P."/>
            <person name="Adams B.J."/>
            <person name="Sternberg P.W."/>
            <person name="Mortazavi A."/>
        </authorList>
    </citation>
    <scope>NUCLEOTIDE SEQUENCE [LARGE SCALE GENOMIC DNA]</scope>
    <source>
        <strain evidence="8 9">ALL</strain>
    </source>
</reference>
<feature type="domain" description="Tyrosine-protein phosphatase" evidence="6">
    <location>
        <begin position="69"/>
        <end position="342"/>
    </location>
</feature>
<dbReference type="GO" id="GO:0005737">
    <property type="term" value="C:cytoplasm"/>
    <property type="evidence" value="ECO:0007669"/>
    <property type="project" value="TreeGrafter"/>
</dbReference>
<dbReference type="EC" id="3.1.3.48" evidence="1"/>
<dbReference type="GO" id="GO:0004726">
    <property type="term" value="F:non-membrane spanning protein tyrosine phosphatase activity"/>
    <property type="evidence" value="ECO:0007669"/>
    <property type="project" value="InterPro"/>
</dbReference>
<dbReference type="CDD" id="cd00047">
    <property type="entry name" value="PTPc"/>
    <property type="match status" value="1"/>
</dbReference>
<dbReference type="InterPro" id="IPR000387">
    <property type="entry name" value="Tyr_Pase_dom"/>
</dbReference>
<dbReference type="STRING" id="34508.A0A4U8UZB5"/>
<evidence type="ECO:0000256" key="3">
    <source>
        <dbReference type="ARBA" id="ARBA00022912"/>
    </source>
</evidence>
<feature type="compositionally biased region" description="Low complexity" evidence="5">
    <location>
        <begin position="430"/>
        <end position="446"/>
    </location>
</feature>
<evidence type="ECO:0000256" key="4">
    <source>
        <dbReference type="ARBA" id="ARBA00034734"/>
    </source>
</evidence>
<dbReference type="EMBL" id="CM016762">
    <property type="protein sequence ID" value="TMS38289.1"/>
    <property type="molecule type" value="Genomic_DNA"/>
</dbReference>
<dbReference type="GO" id="GO:0005634">
    <property type="term" value="C:nucleus"/>
    <property type="evidence" value="ECO:0007669"/>
    <property type="project" value="TreeGrafter"/>
</dbReference>
<dbReference type="SMART" id="SM00404">
    <property type="entry name" value="PTPc_motif"/>
    <property type="match status" value="1"/>
</dbReference>
<dbReference type="OrthoDB" id="10253954at2759"/>
<feature type="region of interest" description="Disordered" evidence="5">
    <location>
        <begin position="390"/>
        <end position="479"/>
    </location>
</feature>
<dbReference type="SMART" id="SM00194">
    <property type="entry name" value="PTPc"/>
    <property type="match status" value="1"/>
</dbReference>
<dbReference type="EMBL" id="AZBU02000001">
    <property type="protein sequence ID" value="TMS38289.1"/>
    <property type="molecule type" value="Genomic_DNA"/>
</dbReference>
<reference evidence="8 9" key="2">
    <citation type="journal article" date="2019" name="G3 (Bethesda)">
        <title>Hybrid Assembly of the Genome of the Entomopathogenic Nematode Steinernema carpocapsae Identifies the X-Chromosome.</title>
        <authorList>
            <person name="Serra L."/>
            <person name="Macchietto M."/>
            <person name="Macias-Munoz A."/>
            <person name="McGill C.J."/>
            <person name="Rodriguez I.M."/>
            <person name="Rodriguez B."/>
            <person name="Murad R."/>
            <person name="Mortazavi A."/>
        </authorList>
    </citation>
    <scope>NUCLEOTIDE SEQUENCE [LARGE SCALE GENOMIC DNA]</scope>
    <source>
        <strain evidence="8 9">ALL</strain>
    </source>
</reference>
<feature type="domain" description="Tyrosine specific protein phosphatases" evidence="7">
    <location>
        <begin position="257"/>
        <end position="333"/>
    </location>
</feature>